<feature type="transmembrane region" description="Helical" evidence="1">
    <location>
        <begin position="6"/>
        <end position="23"/>
    </location>
</feature>
<feature type="transmembrane region" description="Helical" evidence="1">
    <location>
        <begin position="35"/>
        <end position="54"/>
    </location>
</feature>
<reference evidence="2" key="1">
    <citation type="journal article" date="2021" name="Proc. Natl. Acad. Sci. U.S.A.">
        <title>A Catalog of Tens of Thousands of Viruses from Human Metagenomes Reveals Hidden Associations with Chronic Diseases.</title>
        <authorList>
            <person name="Tisza M.J."/>
            <person name="Buck C.B."/>
        </authorList>
    </citation>
    <scope>NUCLEOTIDE SEQUENCE</scope>
    <source>
        <strain evidence="2">Ct3z32</strain>
    </source>
</reference>
<evidence type="ECO:0000256" key="1">
    <source>
        <dbReference type="SAM" id="Phobius"/>
    </source>
</evidence>
<feature type="transmembrane region" description="Helical" evidence="1">
    <location>
        <begin position="199"/>
        <end position="217"/>
    </location>
</feature>
<proteinExistence type="predicted"/>
<sequence>MRPDSWYVPASYVSSILIICRLMKNSHTFSRICGYAMFLLILAQIVLVLASWLITAAMPDVFPRSLLSPEGIRWFFGTFTANLQSPWLVWLLLISIAWGTLRASGLLNYDHKVYRQRNALRLVCLEFVLFIGVMLLLTLIPHAILLNVMGGYASSSFSRSILPYICFMVIVMAQSFGVVSQRLNSIEAMGEAMADGIRLSAPLFIIYILVIQLYSSVDYLF</sequence>
<feature type="transmembrane region" description="Helical" evidence="1">
    <location>
        <begin position="74"/>
        <end position="98"/>
    </location>
</feature>
<feature type="transmembrane region" description="Helical" evidence="1">
    <location>
        <begin position="161"/>
        <end position="179"/>
    </location>
</feature>
<keyword evidence="1" id="KW-0812">Transmembrane</keyword>
<name>A0A8S5VHK8_9CAUD</name>
<feature type="transmembrane region" description="Helical" evidence="1">
    <location>
        <begin position="119"/>
        <end position="141"/>
    </location>
</feature>
<protein>
    <submittedName>
        <fullName evidence="2">Aminobenzoyl-glutamate transporter protein</fullName>
    </submittedName>
</protein>
<keyword evidence="1" id="KW-0472">Membrane</keyword>
<organism evidence="2">
    <name type="scientific">Siphoviridae sp. ct3z32</name>
    <dbReference type="NCBI Taxonomy" id="2825327"/>
    <lineage>
        <taxon>Viruses</taxon>
        <taxon>Duplodnaviria</taxon>
        <taxon>Heunggongvirae</taxon>
        <taxon>Uroviricota</taxon>
        <taxon>Caudoviricetes</taxon>
    </lineage>
</organism>
<accession>A0A8S5VHK8</accession>
<evidence type="ECO:0000313" key="2">
    <source>
        <dbReference type="EMBL" id="DAG06237.1"/>
    </source>
</evidence>
<keyword evidence="1" id="KW-1133">Transmembrane helix</keyword>
<dbReference type="EMBL" id="BK016267">
    <property type="protein sequence ID" value="DAG06237.1"/>
    <property type="molecule type" value="Genomic_DNA"/>
</dbReference>